<keyword evidence="4" id="KW-1185">Reference proteome</keyword>
<evidence type="ECO:0000256" key="1">
    <source>
        <dbReference type="PROSITE-ProRule" id="PRU00042"/>
    </source>
</evidence>
<dbReference type="SUPFAM" id="SSF57667">
    <property type="entry name" value="beta-beta-alpha zinc fingers"/>
    <property type="match status" value="1"/>
</dbReference>
<proteinExistence type="predicted"/>
<accession>A0AAD6ISA2</accession>
<name>A0AAD6ISA2_DREDA</name>
<dbReference type="SMART" id="SM00355">
    <property type="entry name" value="ZnF_C2H2"/>
    <property type="match status" value="1"/>
</dbReference>
<dbReference type="PROSITE" id="PS00028">
    <property type="entry name" value="ZINC_FINGER_C2H2_1"/>
    <property type="match status" value="1"/>
</dbReference>
<dbReference type="InterPro" id="IPR013087">
    <property type="entry name" value="Znf_C2H2_type"/>
</dbReference>
<reference evidence="3" key="1">
    <citation type="submission" date="2023-01" db="EMBL/GenBank/DDBJ databases">
        <title>The chitinases involved in constricting ring structure development in the nematode-trapping fungus Drechslerella dactyloides.</title>
        <authorList>
            <person name="Wang R."/>
            <person name="Zhang L."/>
            <person name="Tang P."/>
            <person name="Li S."/>
            <person name="Liang L."/>
        </authorList>
    </citation>
    <scope>NUCLEOTIDE SEQUENCE</scope>
    <source>
        <strain evidence="3">YMF1.00031</strain>
    </source>
</reference>
<dbReference type="GO" id="GO:0008270">
    <property type="term" value="F:zinc ion binding"/>
    <property type="evidence" value="ECO:0007669"/>
    <property type="project" value="UniProtKB-KW"/>
</dbReference>
<dbReference type="InterPro" id="IPR036236">
    <property type="entry name" value="Znf_C2H2_sf"/>
</dbReference>
<evidence type="ECO:0000313" key="3">
    <source>
        <dbReference type="EMBL" id="KAJ6257492.1"/>
    </source>
</evidence>
<gene>
    <name evidence="3" type="ORF">Dda_7277</name>
</gene>
<dbReference type="PROSITE" id="PS50157">
    <property type="entry name" value="ZINC_FINGER_C2H2_2"/>
    <property type="match status" value="1"/>
</dbReference>
<protein>
    <recommendedName>
        <fullName evidence="2">C2H2-type domain-containing protein</fullName>
    </recommendedName>
</protein>
<dbReference type="Pfam" id="PF00096">
    <property type="entry name" value="zf-C2H2"/>
    <property type="match status" value="1"/>
</dbReference>
<keyword evidence="1" id="KW-0862">Zinc</keyword>
<evidence type="ECO:0000259" key="2">
    <source>
        <dbReference type="PROSITE" id="PS50157"/>
    </source>
</evidence>
<feature type="domain" description="C2H2-type" evidence="2">
    <location>
        <begin position="2"/>
        <end position="25"/>
    </location>
</feature>
<dbReference type="Proteomes" id="UP001221413">
    <property type="component" value="Unassembled WGS sequence"/>
</dbReference>
<sequence>MFKCSDCPKEFPRKDNMIRHYKSSHGPRTFCHKCCKNYRVRAYDEHKCNRHKRFKHQVL</sequence>
<keyword evidence="1" id="KW-0479">Metal-binding</keyword>
<evidence type="ECO:0000313" key="4">
    <source>
        <dbReference type="Proteomes" id="UP001221413"/>
    </source>
</evidence>
<comment type="caution">
    <text evidence="3">The sequence shown here is derived from an EMBL/GenBank/DDBJ whole genome shotgun (WGS) entry which is preliminary data.</text>
</comment>
<dbReference type="EMBL" id="JAQGDS010000010">
    <property type="protein sequence ID" value="KAJ6257492.1"/>
    <property type="molecule type" value="Genomic_DNA"/>
</dbReference>
<dbReference type="Gene3D" id="3.30.160.60">
    <property type="entry name" value="Classic Zinc Finger"/>
    <property type="match status" value="1"/>
</dbReference>
<dbReference type="AlphaFoldDB" id="A0AAD6ISA2"/>
<keyword evidence="1" id="KW-0863">Zinc-finger</keyword>
<organism evidence="3 4">
    <name type="scientific">Drechslerella dactyloides</name>
    <name type="common">Nematode-trapping fungus</name>
    <name type="synonym">Arthrobotrys dactyloides</name>
    <dbReference type="NCBI Taxonomy" id="74499"/>
    <lineage>
        <taxon>Eukaryota</taxon>
        <taxon>Fungi</taxon>
        <taxon>Dikarya</taxon>
        <taxon>Ascomycota</taxon>
        <taxon>Pezizomycotina</taxon>
        <taxon>Orbiliomycetes</taxon>
        <taxon>Orbiliales</taxon>
        <taxon>Orbiliaceae</taxon>
        <taxon>Drechslerella</taxon>
    </lineage>
</organism>